<sequence>MTDTAMAHGRTSPINDAGFAAVAHFRFFELPPEMRDIIYHWLWKYTPDILLSIGRIGRILRPSRKLTRLTYGSVLKGLQSHGLPVWLLTNKSILAEGLRQLQLHQHHSIGETEIKRLSKIGANFNLLAGLPAATRLSVVGDGYRYIDLLNSGKAVSLYAVSENRQNTFETARMSNLEVLEINLVVAYPYECLQFGQSMDFSFFETTAARLERLNVEIVAETIGTSIYDFMESSANVRKLALAEVTRLGTILVGSGAVVEIHDGAKNQSLDADHRWSIVIRQA</sequence>
<gene>
    <name evidence="1" type="ORF">FB567DRAFT_596326</name>
</gene>
<comment type="caution">
    <text evidence="1">The sequence shown here is derived from an EMBL/GenBank/DDBJ whole genome shotgun (WGS) entry which is preliminary data.</text>
</comment>
<accession>A0A8K0VV05</accession>
<dbReference type="EMBL" id="JAGMVJ010000018">
    <property type="protein sequence ID" value="KAH7077141.1"/>
    <property type="molecule type" value="Genomic_DNA"/>
</dbReference>
<reference evidence="1" key="1">
    <citation type="journal article" date="2021" name="Nat. Commun.">
        <title>Genetic determinants of endophytism in the Arabidopsis root mycobiome.</title>
        <authorList>
            <person name="Mesny F."/>
            <person name="Miyauchi S."/>
            <person name="Thiergart T."/>
            <person name="Pickel B."/>
            <person name="Atanasova L."/>
            <person name="Karlsson M."/>
            <person name="Huettel B."/>
            <person name="Barry K.W."/>
            <person name="Haridas S."/>
            <person name="Chen C."/>
            <person name="Bauer D."/>
            <person name="Andreopoulos W."/>
            <person name="Pangilinan J."/>
            <person name="LaButti K."/>
            <person name="Riley R."/>
            <person name="Lipzen A."/>
            <person name="Clum A."/>
            <person name="Drula E."/>
            <person name="Henrissat B."/>
            <person name="Kohler A."/>
            <person name="Grigoriev I.V."/>
            <person name="Martin F.M."/>
            <person name="Hacquard S."/>
        </authorList>
    </citation>
    <scope>NUCLEOTIDE SEQUENCE</scope>
    <source>
        <strain evidence="1">MPI-SDFR-AT-0120</strain>
    </source>
</reference>
<dbReference type="AlphaFoldDB" id="A0A8K0VV05"/>
<dbReference type="OrthoDB" id="3799620at2759"/>
<dbReference type="Proteomes" id="UP000813461">
    <property type="component" value="Unassembled WGS sequence"/>
</dbReference>
<evidence type="ECO:0000313" key="2">
    <source>
        <dbReference type="Proteomes" id="UP000813461"/>
    </source>
</evidence>
<evidence type="ECO:0000313" key="1">
    <source>
        <dbReference type="EMBL" id="KAH7077141.1"/>
    </source>
</evidence>
<organism evidence="1 2">
    <name type="scientific">Paraphoma chrysanthemicola</name>
    <dbReference type="NCBI Taxonomy" id="798071"/>
    <lineage>
        <taxon>Eukaryota</taxon>
        <taxon>Fungi</taxon>
        <taxon>Dikarya</taxon>
        <taxon>Ascomycota</taxon>
        <taxon>Pezizomycotina</taxon>
        <taxon>Dothideomycetes</taxon>
        <taxon>Pleosporomycetidae</taxon>
        <taxon>Pleosporales</taxon>
        <taxon>Pleosporineae</taxon>
        <taxon>Phaeosphaeriaceae</taxon>
        <taxon>Paraphoma</taxon>
    </lineage>
</organism>
<keyword evidence="2" id="KW-1185">Reference proteome</keyword>
<protein>
    <submittedName>
        <fullName evidence="1">Uncharacterized protein</fullName>
    </submittedName>
</protein>
<proteinExistence type="predicted"/>
<name>A0A8K0VV05_9PLEO</name>